<proteinExistence type="predicted"/>
<sequence>MMLESIKNGPLVYPTVEVDGQIRKKKYTELTKQEQIQDDCVVQATNIVLQGFPPNMVHVQQIQERQGQISSLGTIDNATSSGGNNAAGQARVVKCYNCHGKRHMARPCTKPKRTRNSAWFKKKLILAEAHESGHVLDEEQLAFLADPGITDCHDVQPTIIHNAAFQTDDLDAYDSDCNTPKIYRSGIMFPRALLHNTTAQDMRERPLNESFEK</sequence>
<dbReference type="Gene3D" id="4.10.60.10">
    <property type="entry name" value="Zinc finger, CCHC-type"/>
    <property type="match status" value="1"/>
</dbReference>
<evidence type="ECO:0000313" key="1">
    <source>
        <dbReference type="EMBL" id="GFA81957.1"/>
    </source>
</evidence>
<dbReference type="InterPro" id="IPR036875">
    <property type="entry name" value="Znf_CCHC_sf"/>
</dbReference>
<evidence type="ECO:0008006" key="2">
    <source>
        <dbReference type="Google" id="ProtNLM"/>
    </source>
</evidence>
<organism evidence="1">
    <name type="scientific">Tanacetum cinerariifolium</name>
    <name type="common">Dalmatian daisy</name>
    <name type="synonym">Chrysanthemum cinerariifolium</name>
    <dbReference type="NCBI Taxonomy" id="118510"/>
    <lineage>
        <taxon>Eukaryota</taxon>
        <taxon>Viridiplantae</taxon>
        <taxon>Streptophyta</taxon>
        <taxon>Embryophyta</taxon>
        <taxon>Tracheophyta</taxon>
        <taxon>Spermatophyta</taxon>
        <taxon>Magnoliopsida</taxon>
        <taxon>eudicotyledons</taxon>
        <taxon>Gunneridae</taxon>
        <taxon>Pentapetalae</taxon>
        <taxon>asterids</taxon>
        <taxon>campanulids</taxon>
        <taxon>Asterales</taxon>
        <taxon>Asteraceae</taxon>
        <taxon>Asteroideae</taxon>
        <taxon>Anthemideae</taxon>
        <taxon>Anthemidinae</taxon>
        <taxon>Tanacetum</taxon>
    </lineage>
</organism>
<protein>
    <recommendedName>
        <fullName evidence="2">CCHC-type domain-containing protein</fullName>
    </recommendedName>
</protein>
<accession>A0A699K8P0</accession>
<comment type="caution">
    <text evidence="1">The sequence shown here is derived from an EMBL/GenBank/DDBJ whole genome shotgun (WGS) entry which is preliminary data.</text>
</comment>
<dbReference type="EMBL" id="BKCJ010494090">
    <property type="protein sequence ID" value="GFA81957.1"/>
    <property type="molecule type" value="Genomic_DNA"/>
</dbReference>
<reference evidence="1" key="1">
    <citation type="journal article" date="2019" name="Sci. Rep.">
        <title>Draft genome of Tanacetum cinerariifolium, the natural source of mosquito coil.</title>
        <authorList>
            <person name="Yamashiro T."/>
            <person name="Shiraishi A."/>
            <person name="Satake H."/>
            <person name="Nakayama K."/>
        </authorList>
    </citation>
    <scope>NUCLEOTIDE SEQUENCE</scope>
</reference>
<gene>
    <name evidence="1" type="ORF">Tci_653929</name>
</gene>
<dbReference type="AlphaFoldDB" id="A0A699K8P0"/>
<dbReference type="GO" id="GO:0008270">
    <property type="term" value="F:zinc ion binding"/>
    <property type="evidence" value="ECO:0007669"/>
    <property type="project" value="InterPro"/>
</dbReference>
<name>A0A699K8P0_TANCI</name>
<dbReference type="GO" id="GO:0003676">
    <property type="term" value="F:nucleic acid binding"/>
    <property type="evidence" value="ECO:0007669"/>
    <property type="project" value="InterPro"/>
</dbReference>
<dbReference type="SUPFAM" id="SSF57756">
    <property type="entry name" value="Retrovirus zinc finger-like domains"/>
    <property type="match status" value="1"/>
</dbReference>